<accession>A0A4Y3QZS8</accession>
<proteinExistence type="predicted"/>
<keyword evidence="1" id="KW-0472">Membrane</keyword>
<keyword evidence="1" id="KW-1133">Transmembrane helix</keyword>
<dbReference type="AlphaFoldDB" id="A0A4Y3QZS8"/>
<feature type="transmembrane region" description="Helical" evidence="1">
    <location>
        <begin position="20"/>
        <end position="38"/>
    </location>
</feature>
<name>A0A4Y3QZS8_STRCI</name>
<organism evidence="2 3">
    <name type="scientific">Streptomyces cacaoi</name>
    <dbReference type="NCBI Taxonomy" id="1898"/>
    <lineage>
        <taxon>Bacteria</taxon>
        <taxon>Bacillati</taxon>
        <taxon>Actinomycetota</taxon>
        <taxon>Actinomycetes</taxon>
        <taxon>Kitasatosporales</taxon>
        <taxon>Streptomycetaceae</taxon>
        <taxon>Streptomyces</taxon>
    </lineage>
</organism>
<dbReference type="Proteomes" id="UP000319210">
    <property type="component" value="Unassembled WGS sequence"/>
</dbReference>
<dbReference type="EMBL" id="BJMM01000016">
    <property type="protein sequence ID" value="GEB50915.1"/>
    <property type="molecule type" value="Genomic_DNA"/>
</dbReference>
<evidence type="ECO:0000256" key="1">
    <source>
        <dbReference type="SAM" id="Phobius"/>
    </source>
</evidence>
<keyword evidence="1" id="KW-0812">Transmembrane</keyword>
<comment type="caution">
    <text evidence="2">The sequence shown here is derived from an EMBL/GenBank/DDBJ whole genome shotgun (WGS) entry which is preliminary data.</text>
</comment>
<reference evidence="2 3" key="1">
    <citation type="submission" date="2019-06" db="EMBL/GenBank/DDBJ databases">
        <title>Whole genome shotgun sequence of Streptomyces cacaoi subsp. cacaoi NBRC 12748.</title>
        <authorList>
            <person name="Hosoyama A."/>
            <person name="Uohara A."/>
            <person name="Ohji S."/>
            <person name="Ichikawa N."/>
        </authorList>
    </citation>
    <scope>NUCLEOTIDE SEQUENCE [LARGE SCALE GENOMIC DNA]</scope>
    <source>
        <strain evidence="2 3">NBRC 12748</strain>
    </source>
</reference>
<evidence type="ECO:0000313" key="3">
    <source>
        <dbReference type="Proteomes" id="UP000319210"/>
    </source>
</evidence>
<sequence length="304" mass="30902">MAGVGQTSAGLRLLAGHRLLAVAEVLGVVAGHGLLRVLRLVGRLRQRALAAGVLLLGRLRAGELLRGAGRYGTGRHLRAGLRPGVAGLLVGRGLLHRVFGGPGNPGTPDGSGVPGVLGMRGTPGVLGATGVPGLLLGVLDLLCVFDLRAVLGVLGLLCVRGVLCVRELLGVVGLLGVLGVSGVRGVLHGRVPGLVLRQGLCRGCVLLLFGPGALRSGHQEVFLLGRFGHTVRADDGAVRGGSTDTAGRVREGVAAVGRRAVVPLLLTARVLRQPLSRDLTGVSHAFPSPIASAPSNPADDRLTP</sequence>
<evidence type="ECO:0000313" key="2">
    <source>
        <dbReference type="EMBL" id="GEB50915.1"/>
    </source>
</evidence>
<gene>
    <name evidence="2" type="ORF">SCA03_34660</name>
</gene>
<protein>
    <submittedName>
        <fullName evidence="2">Uncharacterized protein</fullName>
    </submittedName>
</protein>
<keyword evidence="3" id="KW-1185">Reference proteome</keyword>